<dbReference type="InterPro" id="IPR050327">
    <property type="entry name" value="Proton-linked_MCT"/>
</dbReference>
<feature type="domain" description="Major facilitator superfamily (MFS) profile" evidence="5">
    <location>
        <begin position="242"/>
        <end position="439"/>
    </location>
</feature>
<sequence length="439" mass="47614">MNELQELQPRNESSNETWQSPHEIEQPDLPPADHGKDAWLALVACVLVQVPIWGLSLVWGVFQEYLSDTNIGGNKGSIAVIGTTSSGILYMLSPITFALLTKYPRLRRYCGWAGVILSIVGFIIASFATKVWQLVVSLGVLSAIGSGLLFTPTTLYLDEWFIYRKGLALGTMWAGKSVAGVVLPFIAQASLSRFGMSNTLRAWTVLTVLMTVPLLRFIRPRLPLPPSHTPRRLDISFLRLSSFWILETSNIIQGFGYFLPSAYLSSFTTTLGFSDTLGTLMLSLFNGTSIFGGIAMGMLCDRFNVSNIILLSSAMSAVSVLLFWGLCQSSRGVVLLTLFSLTYGFFAGGFSSTWSGILHELKRENPALDTGLIFGLLAGGRGIGNVISGPISSLLMDNKVGDSSAGYSTDYGAVILFTGLTAGLAGYNGAWRMFKRLVC</sequence>
<dbReference type="Proteomes" id="UP001201262">
    <property type="component" value="Unassembled WGS sequence"/>
</dbReference>
<proteinExistence type="inferred from homology"/>
<dbReference type="InterPro" id="IPR020846">
    <property type="entry name" value="MFS_dom"/>
</dbReference>
<feature type="transmembrane region" description="Helical" evidence="4">
    <location>
        <begin position="279"/>
        <end position="300"/>
    </location>
</feature>
<dbReference type="GO" id="GO:0022857">
    <property type="term" value="F:transmembrane transporter activity"/>
    <property type="evidence" value="ECO:0007669"/>
    <property type="project" value="InterPro"/>
</dbReference>
<dbReference type="RefSeq" id="XP_046065505.1">
    <property type="nucleotide sequence ID" value="XM_046221326.1"/>
</dbReference>
<feature type="transmembrane region" description="Helical" evidence="4">
    <location>
        <begin position="237"/>
        <end position="259"/>
    </location>
</feature>
<dbReference type="AlphaFoldDB" id="A0AAD4KCZ6"/>
<keyword evidence="7" id="KW-1185">Reference proteome</keyword>
<evidence type="ECO:0000313" key="7">
    <source>
        <dbReference type="Proteomes" id="UP001201262"/>
    </source>
</evidence>
<name>A0AAD4KCZ6_9EURO</name>
<reference evidence="6" key="1">
    <citation type="submission" date="2021-12" db="EMBL/GenBank/DDBJ databases">
        <title>Convergent genome expansion in fungi linked to evolution of root-endophyte symbiosis.</title>
        <authorList>
            <consortium name="DOE Joint Genome Institute"/>
            <person name="Ke Y.-H."/>
            <person name="Bonito G."/>
            <person name="Liao H.-L."/>
            <person name="Looney B."/>
            <person name="Rojas-Flechas A."/>
            <person name="Nash J."/>
            <person name="Hameed K."/>
            <person name="Schadt C."/>
            <person name="Martin F."/>
            <person name="Crous P.W."/>
            <person name="Miettinen O."/>
            <person name="Magnuson J.K."/>
            <person name="Labbe J."/>
            <person name="Jacobson D."/>
            <person name="Doktycz M.J."/>
            <person name="Veneault-Fourrey C."/>
            <person name="Kuo A."/>
            <person name="Mondo S."/>
            <person name="Calhoun S."/>
            <person name="Riley R."/>
            <person name="Ohm R."/>
            <person name="LaButti K."/>
            <person name="Andreopoulos B."/>
            <person name="Pangilinan J."/>
            <person name="Nolan M."/>
            <person name="Tritt A."/>
            <person name="Clum A."/>
            <person name="Lipzen A."/>
            <person name="Daum C."/>
            <person name="Barry K."/>
            <person name="Grigoriev I.V."/>
            <person name="Vilgalys R."/>
        </authorList>
    </citation>
    <scope>NUCLEOTIDE SEQUENCE</scope>
    <source>
        <strain evidence="6">PMI_201</strain>
    </source>
</reference>
<organism evidence="6 7">
    <name type="scientific">Talaromyces proteolyticus</name>
    <dbReference type="NCBI Taxonomy" id="1131652"/>
    <lineage>
        <taxon>Eukaryota</taxon>
        <taxon>Fungi</taxon>
        <taxon>Dikarya</taxon>
        <taxon>Ascomycota</taxon>
        <taxon>Pezizomycotina</taxon>
        <taxon>Eurotiomycetes</taxon>
        <taxon>Eurotiomycetidae</taxon>
        <taxon>Eurotiales</taxon>
        <taxon>Trichocomaceae</taxon>
        <taxon>Talaromyces</taxon>
        <taxon>Talaromyces sect. Bacilispori</taxon>
    </lineage>
</organism>
<feature type="transmembrane region" description="Helical" evidence="4">
    <location>
        <begin position="411"/>
        <end position="430"/>
    </location>
</feature>
<dbReference type="EMBL" id="JAJTJA010000016">
    <property type="protein sequence ID" value="KAH8689079.1"/>
    <property type="molecule type" value="Genomic_DNA"/>
</dbReference>
<evidence type="ECO:0000259" key="5">
    <source>
        <dbReference type="PROSITE" id="PS50850"/>
    </source>
</evidence>
<comment type="caution">
    <text evidence="6">The sequence shown here is derived from an EMBL/GenBank/DDBJ whole genome shotgun (WGS) entry which is preliminary data.</text>
</comment>
<dbReference type="InterPro" id="IPR011701">
    <property type="entry name" value="MFS"/>
</dbReference>
<dbReference type="Pfam" id="PF07690">
    <property type="entry name" value="MFS_1"/>
    <property type="match status" value="1"/>
</dbReference>
<dbReference type="GO" id="GO:0016020">
    <property type="term" value="C:membrane"/>
    <property type="evidence" value="ECO:0007669"/>
    <property type="project" value="UniProtKB-SubCell"/>
</dbReference>
<feature type="transmembrane region" description="Helical" evidence="4">
    <location>
        <begin position="77"/>
        <end position="100"/>
    </location>
</feature>
<protein>
    <submittedName>
        <fullName evidence="6">MFS monocarboxylate transporter</fullName>
    </submittedName>
</protein>
<feature type="transmembrane region" description="Helical" evidence="4">
    <location>
        <begin position="134"/>
        <end position="155"/>
    </location>
</feature>
<dbReference type="PANTHER" id="PTHR11360">
    <property type="entry name" value="MONOCARBOXYLATE TRANSPORTER"/>
    <property type="match status" value="1"/>
</dbReference>
<keyword evidence="4" id="KW-0472">Membrane</keyword>
<feature type="transmembrane region" description="Helical" evidence="4">
    <location>
        <begin position="332"/>
        <end position="350"/>
    </location>
</feature>
<evidence type="ECO:0000256" key="4">
    <source>
        <dbReference type="SAM" id="Phobius"/>
    </source>
</evidence>
<dbReference type="GeneID" id="70251613"/>
<dbReference type="SUPFAM" id="SSF103473">
    <property type="entry name" value="MFS general substrate transporter"/>
    <property type="match status" value="1"/>
</dbReference>
<evidence type="ECO:0000256" key="1">
    <source>
        <dbReference type="ARBA" id="ARBA00004141"/>
    </source>
</evidence>
<dbReference type="InterPro" id="IPR036259">
    <property type="entry name" value="MFS_trans_sf"/>
</dbReference>
<evidence type="ECO:0000256" key="3">
    <source>
        <dbReference type="SAM" id="MobiDB-lite"/>
    </source>
</evidence>
<dbReference type="PANTHER" id="PTHR11360:SF287">
    <property type="entry name" value="MFS MONOCARBOXYLATE TRANSPORTER"/>
    <property type="match status" value="1"/>
</dbReference>
<dbReference type="PROSITE" id="PS50850">
    <property type="entry name" value="MFS"/>
    <property type="match status" value="1"/>
</dbReference>
<keyword evidence="4" id="KW-0812">Transmembrane</keyword>
<comment type="subcellular location">
    <subcellularLocation>
        <location evidence="1">Membrane</location>
        <topology evidence="1">Multi-pass membrane protein</topology>
    </subcellularLocation>
</comment>
<evidence type="ECO:0000256" key="2">
    <source>
        <dbReference type="ARBA" id="ARBA00006727"/>
    </source>
</evidence>
<feature type="transmembrane region" description="Helical" evidence="4">
    <location>
        <begin position="167"/>
        <end position="187"/>
    </location>
</feature>
<gene>
    <name evidence="6" type="ORF">BGW36DRAFT_433843</name>
</gene>
<comment type="similarity">
    <text evidence="2">Belongs to the major facilitator superfamily. Monocarboxylate porter (TC 2.A.1.13) family.</text>
</comment>
<keyword evidence="4" id="KW-1133">Transmembrane helix</keyword>
<accession>A0AAD4KCZ6</accession>
<feature type="region of interest" description="Disordered" evidence="3">
    <location>
        <begin position="1"/>
        <end position="27"/>
    </location>
</feature>
<feature type="transmembrane region" description="Helical" evidence="4">
    <location>
        <begin position="371"/>
        <end position="391"/>
    </location>
</feature>
<feature type="transmembrane region" description="Helical" evidence="4">
    <location>
        <begin position="39"/>
        <end position="62"/>
    </location>
</feature>
<feature type="transmembrane region" description="Helical" evidence="4">
    <location>
        <begin position="199"/>
        <end position="217"/>
    </location>
</feature>
<feature type="transmembrane region" description="Helical" evidence="4">
    <location>
        <begin position="109"/>
        <end position="128"/>
    </location>
</feature>
<feature type="compositionally biased region" description="Polar residues" evidence="3">
    <location>
        <begin position="8"/>
        <end position="20"/>
    </location>
</feature>
<evidence type="ECO:0000313" key="6">
    <source>
        <dbReference type="EMBL" id="KAH8689079.1"/>
    </source>
</evidence>
<feature type="transmembrane region" description="Helical" evidence="4">
    <location>
        <begin position="307"/>
        <end position="326"/>
    </location>
</feature>
<dbReference type="Gene3D" id="1.20.1250.20">
    <property type="entry name" value="MFS general substrate transporter like domains"/>
    <property type="match status" value="2"/>
</dbReference>